<dbReference type="InterPro" id="IPR007627">
    <property type="entry name" value="RNA_pol_sigma70_r2"/>
</dbReference>
<proteinExistence type="predicted"/>
<dbReference type="Gene3D" id="1.10.1740.10">
    <property type="match status" value="1"/>
</dbReference>
<dbReference type="InterPro" id="IPR013324">
    <property type="entry name" value="RNA_pol_sigma_r3/r4-like"/>
</dbReference>
<dbReference type="Gene3D" id="1.20.140.160">
    <property type="match status" value="1"/>
</dbReference>
<dbReference type="Pfam" id="PF04545">
    <property type="entry name" value="Sigma70_r4"/>
    <property type="match status" value="1"/>
</dbReference>
<dbReference type="GO" id="GO:0003677">
    <property type="term" value="F:DNA binding"/>
    <property type="evidence" value="ECO:0007669"/>
    <property type="project" value="UniProtKB-KW"/>
</dbReference>
<evidence type="ECO:0000256" key="3">
    <source>
        <dbReference type="ARBA" id="ARBA00023125"/>
    </source>
</evidence>
<keyword evidence="4" id="KW-0804">Transcription</keyword>
<accession>A0AAW6E157</accession>
<keyword evidence="2" id="KW-0731">Sigma factor</keyword>
<dbReference type="PANTHER" id="PTHR30385">
    <property type="entry name" value="SIGMA FACTOR F FLAGELLAR"/>
    <property type="match status" value="1"/>
</dbReference>
<evidence type="ECO:0000256" key="2">
    <source>
        <dbReference type="ARBA" id="ARBA00023082"/>
    </source>
</evidence>
<dbReference type="SUPFAM" id="SSF88946">
    <property type="entry name" value="Sigma2 domain of RNA polymerase sigma factors"/>
    <property type="match status" value="1"/>
</dbReference>
<organism evidence="7 8">
    <name type="scientific">Ruminococcus bicirculans</name>
    <name type="common">ex Wegman et al. 2014</name>
    <dbReference type="NCBI Taxonomy" id="1160721"/>
    <lineage>
        <taxon>Bacteria</taxon>
        <taxon>Bacillati</taxon>
        <taxon>Bacillota</taxon>
        <taxon>Clostridia</taxon>
        <taxon>Eubacteriales</taxon>
        <taxon>Oscillospiraceae</taxon>
        <taxon>Ruminococcus</taxon>
    </lineage>
</organism>
<dbReference type="AlphaFoldDB" id="A0AAW6E157"/>
<dbReference type="Pfam" id="PF04542">
    <property type="entry name" value="Sigma70_r2"/>
    <property type="match status" value="1"/>
</dbReference>
<dbReference type="Proteomes" id="UP001211015">
    <property type="component" value="Unassembled WGS sequence"/>
</dbReference>
<keyword evidence="1" id="KW-0805">Transcription regulation</keyword>
<comment type="caution">
    <text evidence="7">The sequence shown here is derived from an EMBL/GenBank/DDBJ whole genome shotgun (WGS) entry which is preliminary data.</text>
</comment>
<protein>
    <submittedName>
        <fullName evidence="7">Sigma-70 family RNA polymerase sigma factor</fullName>
    </submittedName>
</protein>
<dbReference type="EMBL" id="JAQMLV010000004">
    <property type="protein sequence ID" value="MDB8744143.1"/>
    <property type="molecule type" value="Genomic_DNA"/>
</dbReference>
<feature type="domain" description="RNA polymerase sigma-70 region 4" evidence="6">
    <location>
        <begin position="159"/>
        <end position="207"/>
    </location>
</feature>
<reference evidence="7" key="1">
    <citation type="submission" date="2023-01" db="EMBL/GenBank/DDBJ databases">
        <title>Human gut microbiome strain richness.</title>
        <authorList>
            <person name="Chen-Liaw A."/>
        </authorList>
    </citation>
    <scope>NUCLEOTIDE SEQUENCE</scope>
    <source>
        <strain evidence="7">1001275st1_F4_1001275B_160808</strain>
    </source>
</reference>
<feature type="domain" description="RNA polymerase sigma-70 region 2" evidence="5">
    <location>
        <begin position="41"/>
        <end position="89"/>
    </location>
</feature>
<keyword evidence="3" id="KW-0238">DNA-binding</keyword>
<evidence type="ECO:0000259" key="5">
    <source>
        <dbReference type="Pfam" id="PF04542"/>
    </source>
</evidence>
<evidence type="ECO:0000313" key="7">
    <source>
        <dbReference type="EMBL" id="MDB8744143.1"/>
    </source>
</evidence>
<dbReference type="NCBIfam" id="TIGR02937">
    <property type="entry name" value="sigma70-ECF"/>
    <property type="match status" value="1"/>
</dbReference>
<dbReference type="RefSeq" id="WP_195387925.1">
    <property type="nucleotide sequence ID" value="NZ_JADNGL010000003.1"/>
</dbReference>
<dbReference type="GO" id="GO:0016987">
    <property type="term" value="F:sigma factor activity"/>
    <property type="evidence" value="ECO:0007669"/>
    <property type="project" value="UniProtKB-KW"/>
</dbReference>
<dbReference type="CDD" id="cd06171">
    <property type="entry name" value="Sigma70_r4"/>
    <property type="match status" value="1"/>
</dbReference>
<evidence type="ECO:0000259" key="6">
    <source>
        <dbReference type="Pfam" id="PF04545"/>
    </source>
</evidence>
<evidence type="ECO:0000313" key="8">
    <source>
        <dbReference type="Proteomes" id="UP001211015"/>
    </source>
</evidence>
<dbReference type="InterPro" id="IPR013325">
    <property type="entry name" value="RNA_pol_sigma_r2"/>
</dbReference>
<dbReference type="InterPro" id="IPR007630">
    <property type="entry name" value="RNA_pol_sigma70_r4"/>
</dbReference>
<dbReference type="SUPFAM" id="SSF88659">
    <property type="entry name" value="Sigma3 and sigma4 domains of RNA polymerase sigma factors"/>
    <property type="match status" value="1"/>
</dbReference>
<dbReference type="InterPro" id="IPR014284">
    <property type="entry name" value="RNA_pol_sigma-70_dom"/>
</dbReference>
<evidence type="ECO:0000256" key="4">
    <source>
        <dbReference type="ARBA" id="ARBA00023163"/>
    </source>
</evidence>
<gene>
    <name evidence="7" type="ORF">PNU62_03855</name>
</gene>
<sequence>MTNEQLAEFIKQGGADDLKPALWDRVKHLMFKLAGQYYESYEKRFTACGAELEDFRQECYPAFIKALEAYSPEKGYAFTSYLEYHIRNAGAEMLGIRNADRENNKPLDNCTSLDKPLDTGDSKELCLADIIPDSNSQEGFEQALQTIADEHTRELLHKALDRLDKPLRDVIVLYYFEDMTQEQIAKREGVSGERIRQRKAKALRKLRCMAELRILWEEQNIESRLHFDSRTNTRAYFKAQQRISEIIKRGSYLSYGQRQAIIYDCEIEQLAEDNAEYQAMTIFEELISQQYGGKPLESR</sequence>
<evidence type="ECO:0000256" key="1">
    <source>
        <dbReference type="ARBA" id="ARBA00023015"/>
    </source>
</evidence>
<dbReference type="GO" id="GO:0006352">
    <property type="term" value="P:DNA-templated transcription initiation"/>
    <property type="evidence" value="ECO:0007669"/>
    <property type="project" value="InterPro"/>
</dbReference>
<name>A0AAW6E157_9FIRM</name>